<dbReference type="SUPFAM" id="SSF110997">
    <property type="entry name" value="Sporulation related repeat"/>
    <property type="match status" value="1"/>
</dbReference>
<name>A0A0M4U639_9GAMM</name>
<dbReference type="AlphaFoldDB" id="A0A0M4U639"/>
<dbReference type="PANTHER" id="PTHR33734:SF22">
    <property type="entry name" value="MEMBRANE-BOUND LYTIC MUREIN TRANSGLYCOSYLASE D"/>
    <property type="match status" value="1"/>
</dbReference>
<dbReference type="PANTHER" id="PTHR33734">
    <property type="entry name" value="LYSM DOMAIN-CONTAINING GPI-ANCHORED PROTEIN 2"/>
    <property type="match status" value="1"/>
</dbReference>
<feature type="transmembrane region" description="Helical" evidence="2">
    <location>
        <begin position="7"/>
        <end position="25"/>
    </location>
</feature>
<keyword evidence="2" id="KW-1133">Transmembrane helix</keyword>
<feature type="domain" description="SPOR" evidence="3">
    <location>
        <begin position="356"/>
        <end position="433"/>
    </location>
</feature>
<dbReference type="PROSITE" id="PS51782">
    <property type="entry name" value="LYSM"/>
    <property type="match status" value="1"/>
</dbReference>
<dbReference type="SMART" id="SM00257">
    <property type="entry name" value="LysM"/>
    <property type="match status" value="1"/>
</dbReference>
<dbReference type="InterPro" id="IPR036779">
    <property type="entry name" value="LysM_dom_sf"/>
</dbReference>
<dbReference type="KEGG" id="pur:AOC03_03900"/>
<accession>A0A0M4U639</accession>
<feature type="compositionally biased region" description="Low complexity" evidence="1">
    <location>
        <begin position="142"/>
        <end position="153"/>
    </location>
</feature>
<evidence type="ECO:0000256" key="2">
    <source>
        <dbReference type="SAM" id="Phobius"/>
    </source>
</evidence>
<dbReference type="GO" id="GO:0042834">
    <property type="term" value="F:peptidoglycan binding"/>
    <property type="evidence" value="ECO:0007669"/>
    <property type="project" value="InterPro"/>
</dbReference>
<dbReference type="InterPro" id="IPR018392">
    <property type="entry name" value="LysM"/>
</dbReference>
<dbReference type="SUPFAM" id="SSF54106">
    <property type="entry name" value="LysM domain"/>
    <property type="match status" value="1"/>
</dbReference>
<keyword evidence="6" id="KW-1185">Reference proteome</keyword>
<dbReference type="GO" id="GO:0008932">
    <property type="term" value="F:lytic endotransglycosylase activity"/>
    <property type="evidence" value="ECO:0007669"/>
    <property type="project" value="TreeGrafter"/>
</dbReference>
<feature type="region of interest" description="Disordered" evidence="1">
    <location>
        <begin position="97"/>
        <end position="262"/>
    </location>
</feature>
<dbReference type="Pfam" id="PF05036">
    <property type="entry name" value="SPOR"/>
    <property type="match status" value="1"/>
</dbReference>
<protein>
    <submittedName>
        <fullName evidence="5">Peptigoglycan-binding protein LysM</fullName>
    </submittedName>
</protein>
<evidence type="ECO:0000259" key="4">
    <source>
        <dbReference type="PROSITE" id="PS51782"/>
    </source>
</evidence>
<evidence type="ECO:0000256" key="1">
    <source>
        <dbReference type="SAM" id="MobiDB-lite"/>
    </source>
</evidence>
<evidence type="ECO:0000313" key="5">
    <source>
        <dbReference type="EMBL" id="ALF59301.1"/>
    </source>
</evidence>
<gene>
    <name evidence="5" type="ORF">AOC03_03900</name>
</gene>
<keyword evidence="2" id="KW-0812">Transmembrane</keyword>
<dbReference type="Gene3D" id="3.10.350.10">
    <property type="entry name" value="LysM domain"/>
    <property type="match status" value="1"/>
</dbReference>
<proteinExistence type="predicted"/>
<sequence length="434" mass="47125">MNFSRQALLGIGMIIGGIVMLSAMVQQLGSSDDKVLTPAIVDKSATDNMASMPLTIDIETEKRILAQKQKERALRVAEQEKRAGLFLEEQASAESQALAKARTENQQYTANSNANSKSAAETSDSPKTGPNDLTYPKLQPRPNDTVTPPATTTKKPDNETQKTQQQEVKKQADIKKQAEAKKQEDAKKQAEAKKQEDAKKKAEAKKQEDIKKKAEAKKQENTAKKKADAKAAAEQKKKNEDKAASKDDKKSPPKSAVGYTVESGDGLLKLARKYNVSVAALAQANNIAPSATLQIGQVLTVPSRKQIERLEREAAVAEKSRAEKRKKEEALAKKSADAKNDAQKKLSAARKEVKETDAKGSFGVQVALATNQASADELAKKFKSAGYQVKTSKTSRGVRVVVGPERGKIAALALKDKVNSDPDVNTTSAWVLYW</sequence>
<dbReference type="Gene3D" id="3.30.70.1070">
    <property type="entry name" value="Sporulation related repeat"/>
    <property type="match status" value="1"/>
</dbReference>
<dbReference type="Proteomes" id="UP000059847">
    <property type="component" value="Chromosome"/>
</dbReference>
<keyword evidence="2" id="KW-0472">Membrane</keyword>
<evidence type="ECO:0000259" key="3">
    <source>
        <dbReference type="PROSITE" id="PS51724"/>
    </source>
</evidence>
<feature type="compositionally biased region" description="Basic and acidic residues" evidence="1">
    <location>
        <begin position="167"/>
        <end position="251"/>
    </location>
</feature>
<feature type="compositionally biased region" description="Low complexity" evidence="1">
    <location>
        <begin position="110"/>
        <end position="120"/>
    </location>
</feature>
<dbReference type="STRING" id="45610.AOC03_03900"/>
<evidence type="ECO:0000313" key="6">
    <source>
        <dbReference type="Proteomes" id="UP000059847"/>
    </source>
</evidence>
<dbReference type="PROSITE" id="PS51724">
    <property type="entry name" value="SPOR"/>
    <property type="match status" value="1"/>
</dbReference>
<dbReference type="InterPro" id="IPR036680">
    <property type="entry name" value="SPOR-like_sf"/>
</dbReference>
<dbReference type="Pfam" id="PF01476">
    <property type="entry name" value="LysM"/>
    <property type="match status" value="1"/>
</dbReference>
<dbReference type="InterPro" id="IPR007730">
    <property type="entry name" value="SPOR-like_dom"/>
</dbReference>
<dbReference type="EMBL" id="CP012678">
    <property type="protein sequence ID" value="ALF59301.1"/>
    <property type="molecule type" value="Genomic_DNA"/>
</dbReference>
<feature type="domain" description="LysM" evidence="4">
    <location>
        <begin position="257"/>
        <end position="301"/>
    </location>
</feature>
<dbReference type="OrthoDB" id="6717098at2"/>
<dbReference type="CDD" id="cd00118">
    <property type="entry name" value="LysM"/>
    <property type="match status" value="1"/>
</dbReference>
<feature type="region of interest" description="Disordered" evidence="1">
    <location>
        <begin position="315"/>
        <end position="356"/>
    </location>
</feature>
<dbReference type="RefSeq" id="WP_062533687.1">
    <property type="nucleotide sequence ID" value="NZ_CP012678.1"/>
</dbReference>
<organism evidence="5 6">
    <name type="scientific">Psychrobacter urativorans</name>
    <dbReference type="NCBI Taxonomy" id="45610"/>
    <lineage>
        <taxon>Bacteria</taxon>
        <taxon>Pseudomonadati</taxon>
        <taxon>Pseudomonadota</taxon>
        <taxon>Gammaproteobacteria</taxon>
        <taxon>Moraxellales</taxon>
        <taxon>Moraxellaceae</taxon>
        <taxon>Psychrobacter</taxon>
    </lineage>
</organism>
<reference evidence="5 6" key="1">
    <citation type="submission" date="2015-09" db="EMBL/GenBank/DDBJ databases">
        <title>Complete genome of Psychrobacter urativorans R10.10B.</title>
        <authorList>
            <person name="See-Too W.S."/>
            <person name="Chan K.G."/>
        </authorList>
    </citation>
    <scope>NUCLEOTIDE SEQUENCE [LARGE SCALE GENOMIC DNA]</scope>
    <source>
        <strain evidence="5 6">R10.10B</strain>
    </source>
</reference>